<keyword evidence="2" id="KW-1185">Reference proteome</keyword>
<reference evidence="1 2" key="1">
    <citation type="submission" date="2024-08" db="EMBL/GenBank/DDBJ databases">
        <title>Gnathostoma spinigerum genome.</title>
        <authorList>
            <person name="Gonzalez-Bertolin B."/>
            <person name="Monzon S."/>
            <person name="Zaballos A."/>
            <person name="Jimenez P."/>
            <person name="Dekumyoy P."/>
            <person name="Varona S."/>
            <person name="Cuesta I."/>
            <person name="Sumanam S."/>
            <person name="Adisakwattana P."/>
            <person name="Gasser R.B."/>
            <person name="Hernandez-Gonzalez A."/>
            <person name="Young N.D."/>
            <person name="Perteguer M.J."/>
        </authorList>
    </citation>
    <scope>NUCLEOTIDE SEQUENCE [LARGE SCALE GENOMIC DNA]</scope>
    <source>
        <strain evidence="1">AL3</strain>
        <tissue evidence="1">Liver</tissue>
    </source>
</reference>
<dbReference type="AlphaFoldDB" id="A0ABD6EVD4"/>
<accession>A0ABD6EVD4</accession>
<dbReference type="EMBL" id="JBGFUD010013635">
    <property type="protein sequence ID" value="MFH4983763.1"/>
    <property type="molecule type" value="Genomic_DNA"/>
</dbReference>
<comment type="caution">
    <text evidence="1">The sequence shown here is derived from an EMBL/GenBank/DDBJ whole genome shotgun (WGS) entry which is preliminary data.</text>
</comment>
<sequence length="206" mass="22286">MESYNKEVSSTGTVSRVDVKFAYLANDKLGSVFVPPRAVFPTICATPNLQTVLKAGDVVHFSAVPQKDKNGCSWLATKVQISSNNELYQMPVKANIDKYQQIRVETVTETFAYASSPQLGGVFVPGAAFPSSIVTRLDTYLKPGDNLIASIRSQAPRNNCAWIAETAAKVTSLSHPDRQSSFLENQLTNLTVAASPLEITGTLANM</sequence>
<evidence type="ECO:0000313" key="1">
    <source>
        <dbReference type="EMBL" id="MFH4983763.1"/>
    </source>
</evidence>
<name>A0ABD6EVD4_9BILA</name>
<proteinExistence type="predicted"/>
<dbReference type="Proteomes" id="UP001608902">
    <property type="component" value="Unassembled WGS sequence"/>
</dbReference>
<evidence type="ECO:0000313" key="2">
    <source>
        <dbReference type="Proteomes" id="UP001608902"/>
    </source>
</evidence>
<gene>
    <name evidence="1" type="ORF">AB6A40_010472</name>
</gene>
<organism evidence="1 2">
    <name type="scientific">Gnathostoma spinigerum</name>
    <dbReference type="NCBI Taxonomy" id="75299"/>
    <lineage>
        <taxon>Eukaryota</taxon>
        <taxon>Metazoa</taxon>
        <taxon>Ecdysozoa</taxon>
        <taxon>Nematoda</taxon>
        <taxon>Chromadorea</taxon>
        <taxon>Rhabditida</taxon>
        <taxon>Spirurina</taxon>
        <taxon>Gnathostomatomorpha</taxon>
        <taxon>Gnathostomatoidea</taxon>
        <taxon>Gnathostomatidae</taxon>
        <taxon>Gnathostoma</taxon>
    </lineage>
</organism>
<protein>
    <submittedName>
        <fullName evidence="1">Uncharacterized protein</fullName>
    </submittedName>
</protein>